<evidence type="ECO:0000313" key="2">
    <source>
        <dbReference type="Proteomes" id="UP000829447"/>
    </source>
</evidence>
<proteinExistence type="predicted"/>
<dbReference type="Proteomes" id="UP000829447">
    <property type="component" value="Linkage Group LG15"/>
</dbReference>
<comment type="caution">
    <text evidence="1">The sequence shown here is derived from an EMBL/GenBank/DDBJ whole genome shotgun (WGS) entry which is preliminary data.</text>
</comment>
<gene>
    <name evidence="1" type="ORF">PGIGA_G00066970</name>
</gene>
<organism evidence="1 2">
    <name type="scientific">Pangasianodon gigas</name>
    <name type="common">Mekong giant catfish</name>
    <name type="synonym">Pangasius gigas</name>
    <dbReference type="NCBI Taxonomy" id="30993"/>
    <lineage>
        <taxon>Eukaryota</taxon>
        <taxon>Metazoa</taxon>
        <taxon>Chordata</taxon>
        <taxon>Craniata</taxon>
        <taxon>Vertebrata</taxon>
        <taxon>Euteleostomi</taxon>
        <taxon>Actinopterygii</taxon>
        <taxon>Neopterygii</taxon>
        <taxon>Teleostei</taxon>
        <taxon>Ostariophysi</taxon>
        <taxon>Siluriformes</taxon>
        <taxon>Pangasiidae</taxon>
        <taxon>Pangasianodon</taxon>
    </lineage>
</organism>
<reference evidence="1 2" key="1">
    <citation type="journal article" date="2022" name="bioRxiv">
        <title>An ancient truncated duplication of the anti-Mullerian hormone receptor type 2 gene is a potential conserved master sex determinant in the Pangasiidae catfish family.</title>
        <authorList>
            <person name="Wen M."/>
            <person name="Pan Q."/>
            <person name="Jouanno E."/>
            <person name="Montfort J."/>
            <person name="Zahm M."/>
            <person name="Cabau C."/>
            <person name="Klopp C."/>
            <person name="Iampietro C."/>
            <person name="Roques C."/>
            <person name="Bouchez O."/>
            <person name="Castinel A."/>
            <person name="Donnadieu C."/>
            <person name="Parrinello H."/>
            <person name="Poncet C."/>
            <person name="Belmonte E."/>
            <person name="Gautier V."/>
            <person name="Avarre J.-C."/>
            <person name="Dugue R."/>
            <person name="Gustiano R."/>
            <person name="Ha T.T.T."/>
            <person name="Campet M."/>
            <person name="Sriphairoj K."/>
            <person name="Ribolli J."/>
            <person name="de Almeida F.L."/>
            <person name="Desvignes T."/>
            <person name="Postlethwait J.H."/>
            <person name="Bucao C.F."/>
            <person name="Robinson-Rechavi M."/>
            <person name="Bobe J."/>
            <person name="Herpin A."/>
            <person name="Guiguen Y."/>
        </authorList>
    </citation>
    <scope>NUCLEOTIDE SEQUENCE [LARGE SCALE GENOMIC DNA]</scope>
    <source>
        <strain evidence="1">YG-Dec2019</strain>
    </source>
</reference>
<dbReference type="EMBL" id="CM040468">
    <property type="protein sequence ID" value="MCI4386808.1"/>
    <property type="molecule type" value="Genomic_DNA"/>
</dbReference>
<sequence length="663" mass="70941">MNLATRRRDRGTSHLHAKRALLLCTLLCCTCSSGLTRVLSEDVDVLQRLALRLEQGSRSVPFGVIPLRSSIILTARARVTAATRSIFPQPFSWNTTLVLSIRSHRANSAFLFSVFSGSRLQLGLQVSPDDLTLHAGPGNSVRFPYHLHDGRWHHLALVLAGQTATLLPACDNGSSGTTQEFPLLPPFHLDPRSTFRLGGSSALLPGIEPFEGAVCQFDVVPAGQVNYCKAIRKQCRENDTYRPAPPSPLLPLPSTMVQSSTSNHTLAVMPTLIPWTLLNGSVTPRVRANHDSAGSRATATPQMPPAQIGLDPPPFHRNVNTATPAPTFRAHKALPQKSPKPTASKPMLGKSITATKQTGLRHTTEKAQTKTITSKPLHMFASPKPTFSNPINVSKPNSSKHTRISKGFSLKPTSASKLNSSKPTSMSKLNSSKPTSVSKHSNSKPNGVSKSASIKPTLISKPTNSKHIVSTSAIVKPSKPTTAKSIAIKPTIPKGSLPKPSPSKPPFKKIPATLTHTPVTSTVSSINRQLNLSISLSNKIPTTAKKLSPLPTTKIPNSTQQTPRHMPPMPRTTPVIPVVSKMPPVKPTKSSVVHVTTLAPETGTDLPADGLQGWDLDLGLFASPIGPPGQKGEPGPVVRNSGTTRKTRSARKKGTTGTTRATR</sequence>
<protein>
    <submittedName>
        <fullName evidence="1">Uncharacterized protein</fullName>
    </submittedName>
</protein>
<evidence type="ECO:0000313" key="1">
    <source>
        <dbReference type="EMBL" id="MCI4386808.1"/>
    </source>
</evidence>
<keyword evidence="2" id="KW-1185">Reference proteome</keyword>
<name>A0ACC5X6Y8_PANGG</name>
<accession>A0ACC5X6Y8</accession>